<dbReference type="EMBL" id="CP076132">
    <property type="protein sequence ID" value="QWG02413.1"/>
    <property type="molecule type" value="Genomic_DNA"/>
</dbReference>
<proteinExistence type="predicted"/>
<evidence type="ECO:0000313" key="4">
    <source>
        <dbReference type="Proteomes" id="UP000678679"/>
    </source>
</evidence>
<feature type="domain" description="Secretion system C-terminal sorting" evidence="2">
    <location>
        <begin position="397"/>
        <end position="471"/>
    </location>
</feature>
<accession>A0AAX1N4A1</accession>
<feature type="signal peptide" evidence="1">
    <location>
        <begin position="1"/>
        <end position="19"/>
    </location>
</feature>
<evidence type="ECO:0000313" key="3">
    <source>
        <dbReference type="EMBL" id="QWG02413.1"/>
    </source>
</evidence>
<organism evidence="3 4">
    <name type="scientific">Flammeovirga yaeyamensis</name>
    <dbReference type="NCBI Taxonomy" id="367791"/>
    <lineage>
        <taxon>Bacteria</taxon>
        <taxon>Pseudomonadati</taxon>
        <taxon>Bacteroidota</taxon>
        <taxon>Cytophagia</taxon>
        <taxon>Cytophagales</taxon>
        <taxon>Flammeovirgaceae</taxon>
        <taxon>Flammeovirga</taxon>
    </lineage>
</organism>
<keyword evidence="4" id="KW-1185">Reference proteome</keyword>
<dbReference type="InterPro" id="IPR026444">
    <property type="entry name" value="Secre_tail"/>
</dbReference>
<evidence type="ECO:0000259" key="2">
    <source>
        <dbReference type="Pfam" id="PF18962"/>
    </source>
</evidence>
<protein>
    <submittedName>
        <fullName evidence="3">T9SS type A sorting domain-containing protein</fullName>
    </submittedName>
</protein>
<dbReference type="NCBIfam" id="TIGR04183">
    <property type="entry name" value="Por_Secre_tail"/>
    <property type="match status" value="1"/>
</dbReference>
<dbReference type="Pfam" id="PF18962">
    <property type="entry name" value="Por_Secre_tail"/>
    <property type="match status" value="1"/>
</dbReference>
<dbReference type="Proteomes" id="UP000678679">
    <property type="component" value="Chromosome 1"/>
</dbReference>
<dbReference type="KEGG" id="fya:KMW28_02175"/>
<keyword evidence="1" id="KW-0732">Signal</keyword>
<dbReference type="AlphaFoldDB" id="A0AAX1N4A1"/>
<name>A0AAX1N4A1_9BACT</name>
<feature type="chain" id="PRO_5043376453" evidence="1">
    <location>
        <begin position="20"/>
        <end position="473"/>
    </location>
</feature>
<gene>
    <name evidence="3" type="ORF">KMW28_02175</name>
</gene>
<dbReference type="Gene3D" id="2.60.40.3080">
    <property type="match status" value="1"/>
</dbReference>
<sequence>MKKLLWSLLLTLLTIQTYGQSSPSLKIVQPDSVINYNGEQHIHLPEGFYKFIRVKSNTRVIIDGDLVLSDLIIGSKEMLEYGDPIISDTTTLSGYHHIGNGCTVILEPNAHLEIHGRFHDLATQLSILLKEHSQIIVNNIFTFNLESANPDHVISFGSGSQIIAMGKTDINLKPIELTDHVNQLNKYQLALLTDIGRFLIANPMVDITNDDDIDRGVLQFMQARPNPRLANNTLSVLPSETSGYSMPLTEIRELFRKLFHTFDNQVRFLHMGPWTNFSHFYFELEHAYTDLPVELSNFKVERNSEHTFNASWSTETEINADHFTLEVSSDNIHYKLLEEDIPAFGNSNTHQEYTINDLPFSSNHAYVRLTEVDFDGLSQSWVREIHAIENEFSYQQIYPVPANNILHVSLNNSEMNGVQFDLVEASTGKIVFDKQYREVQEVDIDTSNLKDGIYVLNAHAGSKNIHSEVVVLH</sequence>
<reference evidence="3 4" key="1">
    <citation type="submission" date="2021-05" db="EMBL/GenBank/DDBJ databases">
        <title>Comparative genomic studies on the polysaccharide-degrading batcterial strains of the Flammeovirga genus.</title>
        <authorList>
            <person name="Zewei F."/>
            <person name="Zheng Z."/>
            <person name="Yu L."/>
            <person name="Ruyue G."/>
            <person name="Yanhong M."/>
            <person name="Yuanyuan C."/>
            <person name="Jingyan G."/>
            <person name="Wenjun H."/>
        </authorList>
    </citation>
    <scope>NUCLEOTIDE SEQUENCE [LARGE SCALE GENOMIC DNA]</scope>
    <source>
        <strain evidence="3 4">NBRC:100898</strain>
    </source>
</reference>
<dbReference type="RefSeq" id="WP_169666983.1">
    <property type="nucleotide sequence ID" value="NZ_CP076132.1"/>
</dbReference>
<evidence type="ECO:0000256" key="1">
    <source>
        <dbReference type="SAM" id="SignalP"/>
    </source>
</evidence>